<dbReference type="HAMAP" id="MF_00193">
    <property type="entry name" value="NadE_ammonia_dep"/>
    <property type="match status" value="1"/>
</dbReference>
<feature type="binding site" description="in other chain" evidence="8">
    <location>
        <position position="121"/>
    </location>
    <ligand>
        <name>deamido-NAD(+)</name>
        <dbReference type="ChEBI" id="CHEBI:58437"/>
        <note>ligand shared between two neighboring subunits</note>
    </ligand>
</feature>
<feature type="binding site" evidence="8">
    <location>
        <position position="192"/>
    </location>
    <ligand>
        <name>ATP</name>
        <dbReference type="ChEBI" id="CHEBI:30616"/>
    </ligand>
</feature>
<feature type="binding site" evidence="8">
    <location>
        <begin position="30"/>
        <end position="37"/>
    </location>
    <ligand>
        <name>ATP</name>
        <dbReference type="ChEBI" id="CHEBI:30616"/>
    </ligand>
</feature>
<dbReference type="EC" id="6.3.1.5" evidence="8 10"/>
<feature type="binding site" evidence="8">
    <location>
        <position position="36"/>
    </location>
    <ligand>
        <name>Mg(2+)</name>
        <dbReference type="ChEBI" id="CHEBI:18420"/>
    </ligand>
</feature>
<dbReference type="GO" id="GO:0046872">
    <property type="term" value="F:metal ion binding"/>
    <property type="evidence" value="ECO:0007669"/>
    <property type="project" value="UniProtKB-KW"/>
</dbReference>
<evidence type="ECO:0000256" key="4">
    <source>
        <dbReference type="ARBA" id="ARBA00022741"/>
    </source>
</evidence>
<dbReference type="CDD" id="cd00553">
    <property type="entry name" value="NAD_synthase"/>
    <property type="match status" value="1"/>
</dbReference>
<dbReference type="EMBL" id="CEKZ01000023">
    <property type="protein sequence ID" value="CEQ05171.1"/>
    <property type="molecule type" value="Genomic_DNA"/>
</dbReference>
<dbReference type="Proteomes" id="UP000049127">
    <property type="component" value="Unassembled WGS sequence"/>
</dbReference>
<keyword evidence="6 8" id="KW-0460">Magnesium</keyword>
<comment type="function">
    <text evidence="8">Catalyzes the ATP-dependent amidation of deamido-NAD to form NAD. Uses ammonia as a nitrogen source.</text>
</comment>
<evidence type="ECO:0000256" key="1">
    <source>
        <dbReference type="ARBA" id="ARBA00005859"/>
    </source>
</evidence>
<feature type="binding site" evidence="8">
    <location>
        <position position="161"/>
    </location>
    <ligand>
        <name>deamido-NAD(+)</name>
        <dbReference type="ChEBI" id="CHEBI:58437"/>
        <note>ligand shared between two neighboring subunits</note>
    </ligand>
</feature>
<name>A0A0C7QMF0_PARSO</name>
<evidence type="ECO:0000256" key="7">
    <source>
        <dbReference type="ARBA" id="ARBA00023027"/>
    </source>
</evidence>
<feature type="binding site" description="in other chain" evidence="8">
    <location>
        <begin position="240"/>
        <end position="241"/>
    </location>
    <ligand>
        <name>deamido-NAD(+)</name>
        <dbReference type="ChEBI" id="CHEBI:58437"/>
        <note>ligand shared between two neighboring subunits</note>
    </ligand>
</feature>
<feature type="binding site" evidence="8">
    <location>
        <position position="141"/>
    </location>
    <ligand>
        <name>ATP</name>
        <dbReference type="ChEBI" id="CHEBI:30616"/>
    </ligand>
</feature>
<comment type="pathway">
    <text evidence="8">Cofactor biosynthesis; NAD(+) biosynthesis; NAD(+) from deamido-NAD(+) (ammonia route): step 1/1.</text>
</comment>
<dbReference type="GO" id="GO:0009435">
    <property type="term" value="P:NAD+ biosynthetic process"/>
    <property type="evidence" value="ECO:0007669"/>
    <property type="project" value="UniProtKB-UniRule"/>
</dbReference>
<dbReference type="GO" id="GO:0004359">
    <property type="term" value="F:glutaminase activity"/>
    <property type="evidence" value="ECO:0007669"/>
    <property type="project" value="InterPro"/>
</dbReference>
<evidence type="ECO:0000313" key="12">
    <source>
        <dbReference type="EMBL" id="CEQ05171.1"/>
    </source>
</evidence>
<organism evidence="12 13">
    <name type="scientific">Paraclostridium sordellii</name>
    <name type="common">Clostridium sordellii</name>
    <dbReference type="NCBI Taxonomy" id="1505"/>
    <lineage>
        <taxon>Bacteria</taxon>
        <taxon>Bacillati</taxon>
        <taxon>Bacillota</taxon>
        <taxon>Clostridia</taxon>
        <taxon>Peptostreptococcales</taxon>
        <taxon>Peptostreptococcaceae</taxon>
        <taxon>Paraclostridium</taxon>
    </lineage>
</organism>
<dbReference type="GO" id="GO:0008795">
    <property type="term" value="F:NAD+ synthase activity"/>
    <property type="evidence" value="ECO:0007669"/>
    <property type="project" value="UniProtKB-UniRule"/>
</dbReference>
<feature type="binding site" description="in other chain" evidence="8">
    <location>
        <position position="154"/>
    </location>
    <ligand>
        <name>deamido-NAD(+)</name>
        <dbReference type="ChEBI" id="CHEBI:58437"/>
        <note>ligand shared between two neighboring subunits</note>
    </ligand>
</feature>
<evidence type="ECO:0000256" key="3">
    <source>
        <dbReference type="ARBA" id="ARBA00022723"/>
    </source>
</evidence>
<dbReference type="OrthoDB" id="9803818at2"/>
<evidence type="ECO:0000256" key="8">
    <source>
        <dbReference type="HAMAP-Rule" id="MF_00193"/>
    </source>
</evidence>
<dbReference type="GO" id="GO:0003952">
    <property type="term" value="F:NAD+ synthase (glutamine-hydrolyzing) activity"/>
    <property type="evidence" value="ECO:0007669"/>
    <property type="project" value="InterPro"/>
</dbReference>
<keyword evidence="7 8" id="KW-0520">NAD</keyword>
<dbReference type="InterPro" id="IPR022310">
    <property type="entry name" value="NAD/GMP_synthase"/>
</dbReference>
<keyword evidence="4 8" id="KW-0547">Nucleotide-binding</keyword>
<keyword evidence="5 8" id="KW-0067">ATP-binding</keyword>
<feature type="binding site" evidence="8">
    <location>
        <position position="146"/>
    </location>
    <ligand>
        <name>Mg(2+)</name>
        <dbReference type="ChEBI" id="CHEBI:18420"/>
    </ligand>
</feature>
<dbReference type="RefSeq" id="WP_055337284.1">
    <property type="nucleotide sequence ID" value="NZ_CDNF01000032.1"/>
</dbReference>
<sequence>MKEIHFKIDKTVEWLREKVKESHTNGLVVGVSGGIDSAVVAYLIKKAFPNDSMGVIMSIKSNPQDRVDALKVINGCNINYLDLDLTEEQTSIYKKVSNGLKEKNLYNSSNDKMSDANLRARIRMSTVYTVANNMGYLVVGTDNAAEIHTGYFTKYGDGGVDLIPLANLTKREVYEWAKALGVHEDIINKAPSAGLWEGQTDENEMGTTYDMIDAIVEGKISDVPKKDQDIIARLHRISEHKRHTASAPPKF</sequence>
<gene>
    <name evidence="8 12" type="primary">nadE</name>
    <name evidence="12" type="ORF">R28058_28881</name>
</gene>
<dbReference type="Gene3D" id="3.40.50.620">
    <property type="entry name" value="HUPs"/>
    <property type="match status" value="1"/>
</dbReference>
<dbReference type="SUPFAM" id="SSF52402">
    <property type="entry name" value="Adenine nucleotide alpha hydrolases-like"/>
    <property type="match status" value="1"/>
</dbReference>
<dbReference type="InterPro" id="IPR003694">
    <property type="entry name" value="NAD_synthase"/>
</dbReference>
<dbReference type="Pfam" id="PF02540">
    <property type="entry name" value="NAD_synthase"/>
    <property type="match status" value="1"/>
</dbReference>
<evidence type="ECO:0000313" key="13">
    <source>
        <dbReference type="Proteomes" id="UP000049127"/>
    </source>
</evidence>
<dbReference type="InterPro" id="IPR014729">
    <property type="entry name" value="Rossmann-like_a/b/a_fold"/>
</dbReference>
<protein>
    <recommendedName>
        <fullName evidence="8 10">NH(3)-dependent NAD(+) synthetase</fullName>
        <ecNumber evidence="8 10">6.3.1.5</ecNumber>
    </recommendedName>
</protein>
<dbReference type="PANTHER" id="PTHR23090:SF9">
    <property type="entry name" value="GLUTAMINE-DEPENDENT NAD(+) SYNTHETASE"/>
    <property type="match status" value="1"/>
</dbReference>
<feature type="domain" description="NAD/GMP synthase" evidence="11">
    <location>
        <begin position="8"/>
        <end position="243"/>
    </location>
</feature>
<reference evidence="12 13" key="1">
    <citation type="submission" date="2015-01" db="EMBL/GenBank/DDBJ databases">
        <authorList>
            <person name="Aslett A.Martin."/>
            <person name="De Silva Nishadi"/>
        </authorList>
    </citation>
    <scope>NUCLEOTIDE SEQUENCE [LARGE SCALE GENOMIC DNA]</scope>
    <source>
        <strain evidence="12 13">R28058</strain>
    </source>
</reference>
<dbReference type="AlphaFoldDB" id="A0A0C7QMF0"/>
<proteinExistence type="inferred from homology"/>
<dbReference type="InterPro" id="IPR022926">
    <property type="entry name" value="NH(3)-dep_NAD(+)_synth"/>
</dbReference>
<evidence type="ECO:0000256" key="2">
    <source>
        <dbReference type="ARBA" id="ARBA00022598"/>
    </source>
</evidence>
<comment type="subunit">
    <text evidence="8">Homodimer.</text>
</comment>
<evidence type="ECO:0000256" key="5">
    <source>
        <dbReference type="ARBA" id="ARBA00022840"/>
    </source>
</evidence>
<dbReference type="PANTHER" id="PTHR23090">
    <property type="entry name" value="NH 3 /GLUTAMINE-DEPENDENT NAD + SYNTHETASE"/>
    <property type="match status" value="1"/>
</dbReference>
<dbReference type="UniPathway" id="UPA00253">
    <property type="reaction ID" value="UER00333"/>
</dbReference>
<evidence type="ECO:0000259" key="11">
    <source>
        <dbReference type="Pfam" id="PF02540"/>
    </source>
</evidence>
<dbReference type="NCBIfam" id="TIGR00552">
    <property type="entry name" value="nadE"/>
    <property type="match status" value="1"/>
</dbReference>
<keyword evidence="2 8" id="KW-0436">Ligase</keyword>
<dbReference type="GO" id="GO:0005737">
    <property type="term" value="C:cytoplasm"/>
    <property type="evidence" value="ECO:0007669"/>
    <property type="project" value="InterPro"/>
</dbReference>
<feature type="binding site" evidence="8">
    <location>
        <position position="170"/>
    </location>
    <ligand>
        <name>ATP</name>
        <dbReference type="ChEBI" id="CHEBI:30616"/>
    </ligand>
</feature>
<keyword evidence="3 8" id="KW-0479">Metal-binding</keyword>
<comment type="catalytic activity">
    <reaction evidence="8 10">
        <text>deamido-NAD(+) + NH4(+) + ATP = AMP + diphosphate + NAD(+) + H(+)</text>
        <dbReference type="Rhea" id="RHEA:21188"/>
        <dbReference type="ChEBI" id="CHEBI:15378"/>
        <dbReference type="ChEBI" id="CHEBI:28938"/>
        <dbReference type="ChEBI" id="CHEBI:30616"/>
        <dbReference type="ChEBI" id="CHEBI:33019"/>
        <dbReference type="ChEBI" id="CHEBI:57540"/>
        <dbReference type="ChEBI" id="CHEBI:58437"/>
        <dbReference type="ChEBI" id="CHEBI:456215"/>
        <dbReference type="EC" id="6.3.1.5"/>
    </reaction>
</comment>
<evidence type="ECO:0000256" key="6">
    <source>
        <dbReference type="ARBA" id="ARBA00022842"/>
    </source>
</evidence>
<comment type="similarity">
    <text evidence="1 8 9">Belongs to the NAD synthetase family.</text>
</comment>
<accession>A0A0C7QMF0</accession>
<dbReference type="GO" id="GO:0005524">
    <property type="term" value="F:ATP binding"/>
    <property type="evidence" value="ECO:0007669"/>
    <property type="project" value="UniProtKB-UniRule"/>
</dbReference>
<evidence type="ECO:0000256" key="10">
    <source>
        <dbReference type="RuleBase" id="RU003812"/>
    </source>
</evidence>
<evidence type="ECO:0000256" key="9">
    <source>
        <dbReference type="RuleBase" id="RU003811"/>
    </source>
</evidence>